<dbReference type="PANTHER" id="PTHR35936:SF17">
    <property type="entry name" value="ARGININE-BINDING EXTRACELLULAR PROTEIN ARTP"/>
    <property type="match status" value="1"/>
</dbReference>
<evidence type="ECO:0000313" key="5">
    <source>
        <dbReference type="EMBL" id="MCP1103269.1"/>
    </source>
</evidence>
<dbReference type="SUPFAM" id="SSF53850">
    <property type="entry name" value="Periplasmic binding protein-like II"/>
    <property type="match status" value="1"/>
</dbReference>
<feature type="domain" description="Solute-binding protein family 3/N-terminal" evidence="3">
    <location>
        <begin position="27"/>
        <end position="243"/>
    </location>
</feature>
<keyword evidence="1 2" id="KW-0732">Signal</keyword>
<dbReference type="Gene3D" id="3.40.190.10">
    <property type="entry name" value="Periplasmic binding protein-like II"/>
    <property type="match status" value="2"/>
</dbReference>
<dbReference type="SMART" id="SM00079">
    <property type="entry name" value="PBPe"/>
    <property type="match status" value="1"/>
</dbReference>
<name>A0ABT1EC95_9FIRM</name>
<evidence type="ECO:0000313" key="6">
    <source>
        <dbReference type="Proteomes" id="UP001523566"/>
    </source>
</evidence>
<reference evidence="5 6" key="1">
    <citation type="journal article" date="2022" name="Genome Biol. Evol.">
        <title>Host diet, physiology and behaviors set the stage for Lachnospiraceae cladogenesis.</title>
        <authorList>
            <person name="Vera-Ponce De Leon A."/>
            <person name="Schneider M."/>
            <person name="Jahnes B.C."/>
            <person name="Sadowski V."/>
            <person name="Camuy-Velez L.A."/>
            <person name="Duan J."/>
            <person name="Sabree Z.L."/>
        </authorList>
    </citation>
    <scope>NUCLEOTIDE SEQUENCE [LARGE SCALE GENOMIC DNA]</scope>
    <source>
        <strain evidence="5 6">PAL113</strain>
    </source>
</reference>
<dbReference type="InterPro" id="IPR001638">
    <property type="entry name" value="Solute-binding_3/MltF_N"/>
</dbReference>
<feature type="signal peptide" evidence="2">
    <location>
        <begin position="1"/>
        <end position="18"/>
    </location>
</feature>
<sequence length="244" mass="26352">MKRGFSVLLIAVLMLSLAACGKKEKTTLVMATNAEFPPYEYYDGDKIVGIDAEIAEAVAKELGLELKIEDMAFDSIIAAVTSGKADIGAAGMTVTEERKENVNFTDTYAHASQVIIVKEGSSIQSPDDLEGAKIGVQLGTTGDIYAGDIKDAEIERYSKGFEAVQSVLQDKVEAVIIDNEPAKRFLEEAEGLVILDEAFTEEDYAIAVAKDNDELVDDINAALKTLKENGTLDEIIAKYISAEK</sequence>
<dbReference type="EMBL" id="JAMZFW010000021">
    <property type="protein sequence ID" value="MCP1103269.1"/>
    <property type="molecule type" value="Genomic_DNA"/>
</dbReference>
<feature type="chain" id="PRO_5047450513" evidence="2">
    <location>
        <begin position="19"/>
        <end position="244"/>
    </location>
</feature>
<dbReference type="PANTHER" id="PTHR35936">
    <property type="entry name" value="MEMBRANE-BOUND LYTIC MUREIN TRANSGLYCOSYLASE F"/>
    <property type="match status" value="1"/>
</dbReference>
<comment type="caution">
    <text evidence="5">The sequence shown here is derived from an EMBL/GenBank/DDBJ whole genome shotgun (WGS) entry which is preliminary data.</text>
</comment>
<dbReference type="SMART" id="SM00062">
    <property type="entry name" value="PBPb"/>
    <property type="match status" value="1"/>
</dbReference>
<accession>A0ABT1EC95</accession>
<evidence type="ECO:0000259" key="4">
    <source>
        <dbReference type="SMART" id="SM00079"/>
    </source>
</evidence>
<dbReference type="CDD" id="cd13624">
    <property type="entry name" value="PBP2_Arg_Lys_His"/>
    <property type="match status" value="1"/>
</dbReference>
<dbReference type="Proteomes" id="UP001523566">
    <property type="component" value="Unassembled WGS sequence"/>
</dbReference>
<dbReference type="InterPro" id="IPR001320">
    <property type="entry name" value="Iontro_rcpt_C"/>
</dbReference>
<evidence type="ECO:0000256" key="2">
    <source>
        <dbReference type="SAM" id="SignalP"/>
    </source>
</evidence>
<protein>
    <submittedName>
        <fullName evidence="5">Basic amino acid ABC transporter substrate-binding protein</fullName>
    </submittedName>
</protein>
<dbReference type="Pfam" id="PF00497">
    <property type="entry name" value="SBP_bac_3"/>
    <property type="match status" value="1"/>
</dbReference>
<evidence type="ECO:0000259" key="3">
    <source>
        <dbReference type="SMART" id="SM00062"/>
    </source>
</evidence>
<keyword evidence="6" id="KW-1185">Reference proteome</keyword>
<gene>
    <name evidence="5" type="ORF">NK125_12730</name>
</gene>
<dbReference type="RefSeq" id="WP_262067041.1">
    <property type="nucleotide sequence ID" value="NZ_JAMXOD010000021.1"/>
</dbReference>
<feature type="domain" description="Ionotropic glutamate receptor C-terminal" evidence="4">
    <location>
        <begin position="27"/>
        <end position="242"/>
    </location>
</feature>
<proteinExistence type="predicted"/>
<evidence type="ECO:0000256" key="1">
    <source>
        <dbReference type="ARBA" id="ARBA00022729"/>
    </source>
</evidence>
<organism evidence="5 6">
    <name type="scientific">Aequitasia blattaphilus</name>
    <dbReference type="NCBI Taxonomy" id="2949332"/>
    <lineage>
        <taxon>Bacteria</taxon>
        <taxon>Bacillati</taxon>
        <taxon>Bacillota</taxon>
        <taxon>Clostridia</taxon>
        <taxon>Lachnospirales</taxon>
        <taxon>Lachnospiraceae</taxon>
        <taxon>Aequitasia</taxon>
    </lineage>
</organism>
<dbReference type="PROSITE" id="PS51257">
    <property type="entry name" value="PROKAR_LIPOPROTEIN"/>
    <property type="match status" value="1"/>
</dbReference>